<dbReference type="GO" id="GO:0016705">
    <property type="term" value="F:oxidoreductase activity, acting on paired donors, with incorporation or reduction of molecular oxygen"/>
    <property type="evidence" value="ECO:0007669"/>
    <property type="project" value="InterPro"/>
</dbReference>
<dbReference type="InterPro" id="IPR036396">
    <property type="entry name" value="Cyt_P450_sf"/>
</dbReference>
<dbReference type="AlphaFoldDB" id="A0A383E9B2"/>
<protein>
    <recommendedName>
        <fullName evidence="2">Cytochrome P450</fullName>
    </recommendedName>
</protein>
<dbReference type="GO" id="GO:0020037">
    <property type="term" value="F:heme binding"/>
    <property type="evidence" value="ECO:0007669"/>
    <property type="project" value="InterPro"/>
</dbReference>
<organism evidence="1">
    <name type="scientific">marine metagenome</name>
    <dbReference type="NCBI Taxonomy" id="408172"/>
    <lineage>
        <taxon>unclassified sequences</taxon>
        <taxon>metagenomes</taxon>
        <taxon>ecological metagenomes</taxon>
    </lineage>
</organism>
<evidence type="ECO:0008006" key="2">
    <source>
        <dbReference type="Google" id="ProtNLM"/>
    </source>
</evidence>
<dbReference type="GO" id="GO:0005506">
    <property type="term" value="F:iron ion binding"/>
    <property type="evidence" value="ECO:0007669"/>
    <property type="project" value="InterPro"/>
</dbReference>
<dbReference type="SUPFAM" id="SSF48264">
    <property type="entry name" value="Cytochrome P450"/>
    <property type="match status" value="1"/>
</dbReference>
<proteinExistence type="predicted"/>
<gene>
    <name evidence="1" type="ORF">METZ01_LOCUS505847</name>
</gene>
<feature type="non-terminal residue" evidence="1">
    <location>
        <position position="65"/>
    </location>
</feature>
<name>A0A383E9B2_9ZZZZ</name>
<sequence>MKTSDHIDLFDSGTQEDWFPTYKELRDEFPIYQIPGSKIFVLTRYEDVMHVLRHSDRFINGYATT</sequence>
<dbReference type="GO" id="GO:0004497">
    <property type="term" value="F:monooxygenase activity"/>
    <property type="evidence" value="ECO:0007669"/>
    <property type="project" value="InterPro"/>
</dbReference>
<reference evidence="1" key="1">
    <citation type="submission" date="2018-05" db="EMBL/GenBank/DDBJ databases">
        <authorList>
            <person name="Lanie J.A."/>
            <person name="Ng W.-L."/>
            <person name="Kazmierczak K.M."/>
            <person name="Andrzejewski T.M."/>
            <person name="Davidsen T.M."/>
            <person name="Wayne K.J."/>
            <person name="Tettelin H."/>
            <person name="Glass J.I."/>
            <person name="Rusch D."/>
            <person name="Podicherti R."/>
            <person name="Tsui H.-C.T."/>
            <person name="Winkler M.E."/>
        </authorList>
    </citation>
    <scope>NUCLEOTIDE SEQUENCE</scope>
</reference>
<dbReference type="EMBL" id="UINC01223694">
    <property type="protein sequence ID" value="SVE52993.1"/>
    <property type="molecule type" value="Genomic_DNA"/>
</dbReference>
<accession>A0A383E9B2</accession>
<dbReference type="Gene3D" id="1.10.630.10">
    <property type="entry name" value="Cytochrome P450"/>
    <property type="match status" value="1"/>
</dbReference>
<evidence type="ECO:0000313" key="1">
    <source>
        <dbReference type="EMBL" id="SVE52993.1"/>
    </source>
</evidence>